<reference evidence="10 11" key="1">
    <citation type="journal article" date="2016" name="Nat. Commun.">
        <title>Thousands of microbial genomes shed light on interconnected biogeochemical processes in an aquifer system.</title>
        <authorList>
            <person name="Anantharaman K."/>
            <person name="Brown C.T."/>
            <person name="Hug L.A."/>
            <person name="Sharon I."/>
            <person name="Castelle C.J."/>
            <person name="Probst A.J."/>
            <person name="Thomas B.C."/>
            <person name="Singh A."/>
            <person name="Wilkins M.J."/>
            <person name="Karaoz U."/>
            <person name="Brodie E.L."/>
            <person name="Williams K.H."/>
            <person name="Hubbard S.S."/>
            <person name="Banfield J.F."/>
        </authorList>
    </citation>
    <scope>NUCLEOTIDE SEQUENCE [LARGE SCALE GENOMIC DNA]</scope>
</reference>
<dbReference type="Gene3D" id="3.90.1150.10">
    <property type="entry name" value="Aspartate Aminotransferase, domain 1"/>
    <property type="match status" value="1"/>
</dbReference>
<evidence type="ECO:0000256" key="1">
    <source>
        <dbReference type="ARBA" id="ARBA00001933"/>
    </source>
</evidence>
<dbReference type="PANTHER" id="PTHR11601">
    <property type="entry name" value="CYSTEINE DESULFURYLASE FAMILY MEMBER"/>
    <property type="match status" value="1"/>
</dbReference>
<protein>
    <recommendedName>
        <fullName evidence="9">Aminotransferase class V domain-containing protein</fullName>
    </recommendedName>
</protein>
<dbReference type="InterPro" id="IPR015421">
    <property type="entry name" value="PyrdxlP-dep_Trfase_major"/>
</dbReference>
<keyword evidence="3" id="KW-0808">Transferase</keyword>
<evidence type="ECO:0000256" key="6">
    <source>
        <dbReference type="ARBA" id="ARBA00023004"/>
    </source>
</evidence>
<dbReference type="Gene3D" id="1.10.260.50">
    <property type="match status" value="1"/>
</dbReference>
<evidence type="ECO:0000256" key="7">
    <source>
        <dbReference type="ARBA" id="ARBA00023014"/>
    </source>
</evidence>
<comment type="cofactor">
    <cofactor evidence="1">
        <name>pyridoxal 5'-phosphate</name>
        <dbReference type="ChEBI" id="CHEBI:597326"/>
    </cofactor>
</comment>
<dbReference type="Proteomes" id="UP000177838">
    <property type="component" value="Unassembled WGS sequence"/>
</dbReference>
<evidence type="ECO:0000313" key="10">
    <source>
        <dbReference type="EMBL" id="OHA59886.1"/>
    </source>
</evidence>
<dbReference type="AlphaFoldDB" id="A0A1G2QH18"/>
<name>A0A1G2QH18_9BACT</name>
<dbReference type="PANTHER" id="PTHR11601:SF34">
    <property type="entry name" value="CYSTEINE DESULFURASE"/>
    <property type="match status" value="1"/>
</dbReference>
<dbReference type="STRING" id="1802439.A2589_02470"/>
<gene>
    <name evidence="10" type="ORF">A2589_02470</name>
</gene>
<dbReference type="InterPro" id="IPR015424">
    <property type="entry name" value="PyrdxlP-dep_Trfase"/>
</dbReference>
<dbReference type="InterPro" id="IPR000192">
    <property type="entry name" value="Aminotrans_V_dom"/>
</dbReference>
<comment type="catalytic activity">
    <reaction evidence="8">
        <text>(sulfur carrier)-H + L-cysteine = (sulfur carrier)-SH + L-alanine</text>
        <dbReference type="Rhea" id="RHEA:43892"/>
        <dbReference type="Rhea" id="RHEA-COMP:14737"/>
        <dbReference type="Rhea" id="RHEA-COMP:14739"/>
        <dbReference type="ChEBI" id="CHEBI:29917"/>
        <dbReference type="ChEBI" id="CHEBI:35235"/>
        <dbReference type="ChEBI" id="CHEBI:57972"/>
        <dbReference type="ChEBI" id="CHEBI:64428"/>
        <dbReference type="EC" id="2.8.1.7"/>
    </reaction>
</comment>
<dbReference type="Gene3D" id="3.40.640.10">
    <property type="entry name" value="Type I PLP-dependent aspartate aminotransferase-like (Major domain)"/>
    <property type="match status" value="1"/>
</dbReference>
<comment type="similarity">
    <text evidence="2">Belongs to the class-V pyridoxal-phosphate-dependent aminotransferase family. NifS/IscS subfamily.</text>
</comment>
<keyword evidence="6" id="KW-0408">Iron</keyword>
<feature type="domain" description="Aminotransferase class V" evidence="9">
    <location>
        <begin position="16"/>
        <end position="375"/>
    </location>
</feature>
<sequence>MKTLFKFKSKRQRYNFDTAAATPLEPEVFKAMKPFFETDFGNPSSIHREGVIAAKAMRQAREQVAGCLSVKAEEIIFTSGGTEANNLALLGVARGYEQQFRRPGRIVAVATEHRSVLAPLSCLASQGWEVEILPVNKLGEINLDQFKRALKRPTTLVSVSYVNNEIGTVFPLRELAKLIRLERKRSQQAYPLFHTDACQAPRFFDLDVRKLGVDMMTLNGSKIYGPKGSGLLYCRQGISLQPQILGGGQNHSQRSGTENVPALVGLSTALSLATKQASVSNQLVTAARDYLVARLKEQGSGLIFHGALTNRSPNNINFTVPGMEAEWLVIQLDALGFATSTGSACSTNHDHDQHVLRALYQSAAPAESSVRLSLDKEVTVAVADKFLAALDLIMKRPS</sequence>
<dbReference type="InterPro" id="IPR015422">
    <property type="entry name" value="PyrdxlP-dep_Trfase_small"/>
</dbReference>
<dbReference type="GO" id="GO:0031071">
    <property type="term" value="F:cysteine desulfurase activity"/>
    <property type="evidence" value="ECO:0007669"/>
    <property type="project" value="UniProtKB-EC"/>
</dbReference>
<evidence type="ECO:0000256" key="5">
    <source>
        <dbReference type="ARBA" id="ARBA00022898"/>
    </source>
</evidence>
<proteinExistence type="inferred from homology"/>
<evidence type="ECO:0000313" key="11">
    <source>
        <dbReference type="Proteomes" id="UP000177838"/>
    </source>
</evidence>
<evidence type="ECO:0000256" key="8">
    <source>
        <dbReference type="ARBA" id="ARBA00050776"/>
    </source>
</evidence>
<evidence type="ECO:0000259" key="9">
    <source>
        <dbReference type="Pfam" id="PF00266"/>
    </source>
</evidence>
<dbReference type="GO" id="GO:0046872">
    <property type="term" value="F:metal ion binding"/>
    <property type="evidence" value="ECO:0007669"/>
    <property type="project" value="UniProtKB-KW"/>
</dbReference>
<keyword evidence="5" id="KW-0663">Pyridoxal phosphate</keyword>
<dbReference type="GO" id="GO:0051536">
    <property type="term" value="F:iron-sulfur cluster binding"/>
    <property type="evidence" value="ECO:0007669"/>
    <property type="project" value="UniProtKB-KW"/>
</dbReference>
<evidence type="ECO:0000256" key="4">
    <source>
        <dbReference type="ARBA" id="ARBA00022723"/>
    </source>
</evidence>
<evidence type="ECO:0000256" key="2">
    <source>
        <dbReference type="ARBA" id="ARBA00006490"/>
    </source>
</evidence>
<dbReference type="SUPFAM" id="SSF53383">
    <property type="entry name" value="PLP-dependent transferases"/>
    <property type="match status" value="1"/>
</dbReference>
<comment type="caution">
    <text evidence="10">The sequence shown here is derived from an EMBL/GenBank/DDBJ whole genome shotgun (WGS) entry which is preliminary data.</text>
</comment>
<keyword evidence="7" id="KW-0411">Iron-sulfur</keyword>
<accession>A0A1G2QH18</accession>
<organism evidence="10 11">
    <name type="scientific">Candidatus Vogelbacteria bacterium RIFOXYD1_FULL_46_19</name>
    <dbReference type="NCBI Taxonomy" id="1802439"/>
    <lineage>
        <taxon>Bacteria</taxon>
        <taxon>Candidatus Vogeliibacteriota</taxon>
    </lineage>
</organism>
<evidence type="ECO:0000256" key="3">
    <source>
        <dbReference type="ARBA" id="ARBA00022679"/>
    </source>
</evidence>
<dbReference type="Pfam" id="PF00266">
    <property type="entry name" value="Aminotran_5"/>
    <property type="match status" value="1"/>
</dbReference>
<keyword evidence="4" id="KW-0479">Metal-binding</keyword>
<dbReference type="EMBL" id="MHTK01000004">
    <property type="protein sequence ID" value="OHA59886.1"/>
    <property type="molecule type" value="Genomic_DNA"/>
</dbReference>
<dbReference type="InterPro" id="IPR016454">
    <property type="entry name" value="Cysteine_dSase"/>
</dbReference>
<dbReference type="PIRSF" id="PIRSF005572">
    <property type="entry name" value="NifS"/>
    <property type="match status" value="1"/>
</dbReference>